<dbReference type="SMART" id="SM00717">
    <property type="entry name" value="SANT"/>
    <property type="match status" value="3"/>
</dbReference>
<evidence type="ECO:0000259" key="6">
    <source>
        <dbReference type="PROSITE" id="PS50090"/>
    </source>
</evidence>
<dbReference type="InterPro" id="IPR051575">
    <property type="entry name" value="Myb-like_DNA-bd"/>
</dbReference>
<name>A0AAX4HBT8_9ASCO</name>
<dbReference type="Gene3D" id="1.10.10.60">
    <property type="entry name" value="Homeodomain-like"/>
    <property type="match status" value="3"/>
</dbReference>
<keyword evidence="10" id="KW-1185">Reference proteome</keyword>
<gene>
    <name evidence="9" type="ORF">PUMCH_003393</name>
</gene>
<proteinExistence type="predicted"/>
<keyword evidence="4" id="KW-0539">Nucleus</keyword>
<feature type="domain" description="Myb-like" evidence="6">
    <location>
        <begin position="169"/>
        <end position="212"/>
    </location>
</feature>
<evidence type="ECO:0000313" key="10">
    <source>
        <dbReference type="Proteomes" id="UP001338582"/>
    </source>
</evidence>
<dbReference type="SUPFAM" id="SSF46689">
    <property type="entry name" value="Homeodomain-like"/>
    <property type="match status" value="2"/>
</dbReference>
<evidence type="ECO:0000256" key="3">
    <source>
        <dbReference type="ARBA" id="ARBA00023163"/>
    </source>
</evidence>
<evidence type="ECO:0000256" key="5">
    <source>
        <dbReference type="SAM" id="MobiDB-lite"/>
    </source>
</evidence>
<evidence type="ECO:0000256" key="1">
    <source>
        <dbReference type="ARBA" id="ARBA00023015"/>
    </source>
</evidence>
<evidence type="ECO:0000256" key="4">
    <source>
        <dbReference type="ARBA" id="ARBA00023242"/>
    </source>
</evidence>
<keyword evidence="2" id="KW-0238">DNA-binding</keyword>
<dbReference type="GO" id="GO:0042796">
    <property type="term" value="P:snRNA transcription by RNA polymerase III"/>
    <property type="evidence" value="ECO:0007669"/>
    <property type="project" value="TreeGrafter"/>
</dbReference>
<dbReference type="RefSeq" id="XP_062878430.1">
    <property type="nucleotide sequence ID" value="XM_063022360.1"/>
</dbReference>
<evidence type="ECO:0000259" key="8">
    <source>
        <dbReference type="PROSITE" id="PS51294"/>
    </source>
</evidence>
<dbReference type="InterPro" id="IPR001005">
    <property type="entry name" value="SANT/Myb"/>
</dbReference>
<feature type="region of interest" description="Disordered" evidence="5">
    <location>
        <begin position="483"/>
        <end position="528"/>
    </location>
</feature>
<reference evidence="9 10" key="1">
    <citation type="submission" date="2023-10" db="EMBL/GenBank/DDBJ databases">
        <title>Draft Genome Sequence of Candida saopaulonensis from a very Premature Infant with Sepsis.</title>
        <authorList>
            <person name="Ning Y."/>
            <person name="Dai R."/>
            <person name="Xiao M."/>
            <person name="Xu Y."/>
            <person name="Yan Q."/>
            <person name="Zhang L."/>
        </authorList>
    </citation>
    <scope>NUCLEOTIDE SEQUENCE [LARGE SCALE GENOMIC DNA]</scope>
    <source>
        <strain evidence="9 10">19XY460</strain>
    </source>
</reference>
<feature type="compositionally biased region" description="Basic residues" evidence="5">
    <location>
        <begin position="504"/>
        <end position="516"/>
    </location>
</feature>
<evidence type="ECO:0000313" key="9">
    <source>
        <dbReference type="EMBL" id="WPK26048.1"/>
    </source>
</evidence>
<keyword evidence="3" id="KW-0804">Transcription</keyword>
<dbReference type="EMBL" id="CP138897">
    <property type="protein sequence ID" value="WPK26048.1"/>
    <property type="molecule type" value="Genomic_DNA"/>
</dbReference>
<feature type="domain" description="Myb-like" evidence="6">
    <location>
        <begin position="44"/>
        <end position="108"/>
    </location>
</feature>
<protein>
    <submittedName>
        <fullName evidence="9">Uncharacterized protein</fullName>
    </submittedName>
</protein>
<dbReference type="Pfam" id="PF00249">
    <property type="entry name" value="Myb_DNA-binding"/>
    <property type="match status" value="2"/>
</dbReference>
<sequence length="685" mass="76835">MGGSHTSDSDSSKYLTSHENMDRPKKIKPIDTLAITQSLGLQTFRKQSRRAWSKEDDEMLHSSLTQLYPNLIATPAFDANKVDWDAVAKVFGDARKGKECRKRWSASLDPNLRRGRWTEEEDRLLMEQYNEYGLLWQKIARNIQGRTEHQCSKRYLEILDPALRNRLKPWLEDEDLLLVRLVLQHGTKWKTIALELKLRPPLTCRNRWRNLVTAIARGRAAPRIVEMMSNVVDGDIKSHFAVLSLEGAMGDGLGENANPLRYSLLNLNLNLHLHLHQHQHQHLQNDLDTVDGMEKQFAAPPFDAVRDAALGSYSIKQEYAGELETEPGSSSAFNGASGANDPAGIHADYQTSLSMSIDSPVSNGGTGLGAANKPTLSGAIPSRSETEWAYSLLQKQGTTGNSTAGQAEFSGTILSEQFVHYLVQHASKHNLDINVYHHVHHHYLNHAVDQPGLYPDEGQNSYASVIKFMDLEAQRKRNQHFNYLPPQTEVPRLTSSTVPAPHSSTHHHHHHHHHHHSGDVNTAAAEKGQSDQILNLSKDPLHMHTPNSAEKLVTEPLVEFDQFELLEPVSKKAKINNAADEEDEMEFFESLRHLGGRATGDKLKLNGTALANDEDMADRPVSQHHPLHYSKRSSNVVGAETLLFDDEDEDMLDSYGLFYHLYTDPVVEKPSDDLPPFGAIPFNPS</sequence>
<dbReference type="Proteomes" id="UP001338582">
    <property type="component" value="Chromosome 4"/>
</dbReference>
<dbReference type="InterPro" id="IPR009057">
    <property type="entry name" value="Homeodomain-like_sf"/>
</dbReference>
<keyword evidence="1" id="KW-0805">Transcription regulation</keyword>
<dbReference type="GO" id="GO:0019185">
    <property type="term" value="C:snRNA-activating protein complex"/>
    <property type="evidence" value="ECO:0007669"/>
    <property type="project" value="TreeGrafter"/>
</dbReference>
<dbReference type="PROSITE" id="PS50090">
    <property type="entry name" value="MYB_LIKE"/>
    <property type="match status" value="3"/>
</dbReference>
<evidence type="ECO:0000256" key="2">
    <source>
        <dbReference type="ARBA" id="ARBA00023125"/>
    </source>
</evidence>
<dbReference type="AlphaFoldDB" id="A0AAX4HBT8"/>
<feature type="domain" description="SANT" evidence="7">
    <location>
        <begin position="112"/>
        <end position="161"/>
    </location>
</feature>
<dbReference type="GeneID" id="88174457"/>
<dbReference type="GO" id="GO:0000978">
    <property type="term" value="F:RNA polymerase II cis-regulatory region sequence-specific DNA binding"/>
    <property type="evidence" value="ECO:0007669"/>
    <property type="project" value="TreeGrafter"/>
</dbReference>
<feature type="domain" description="HTH myb-type" evidence="8">
    <location>
        <begin position="169"/>
        <end position="216"/>
    </location>
</feature>
<dbReference type="PROSITE" id="PS51294">
    <property type="entry name" value="HTH_MYB"/>
    <property type="match status" value="2"/>
</dbReference>
<evidence type="ECO:0000259" key="7">
    <source>
        <dbReference type="PROSITE" id="PS51293"/>
    </source>
</evidence>
<organism evidence="9 10">
    <name type="scientific">Australozyma saopauloensis</name>
    <dbReference type="NCBI Taxonomy" id="291208"/>
    <lineage>
        <taxon>Eukaryota</taxon>
        <taxon>Fungi</taxon>
        <taxon>Dikarya</taxon>
        <taxon>Ascomycota</taxon>
        <taxon>Saccharomycotina</taxon>
        <taxon>Pichiomycetes</taxon>
        <taxon>Metschnikowiaceae</taxon>
        <taxon>Australozyma</taxon>
    </lineage>
</organism>
<dbReference type="PROSITE" id="PS51293">
    <property type="entry name" value="SANT"/>
    <property type="match status" value="1"/>
</dbReference>
<dbReference type="InterPro" id="IPR017884">
    <property type="entry name" value="SANT_dom"/>
</dbReference>
<dbReference type="PANTHER" id="PTHR46621">
    <property type="entry name" value="SNRNA-ACTIVATING PROTEIN COMPLEX SUBUNIT 4"/>
    <property type="match status" value="1"/>
</dbReference>
<accession>A0AAX4HBT8</accession>
<dbReference type="GO" id="GO:0001006">
    <property type="term" value="F:RNA polymerase III type 3 promoter sequence-specific DNA binding"/>
    <property type="evidence" value="ECO:0007669"/>
    <property type="project" value="TreeGrafter"/>
</dbReference>
<feature type="domain" description="HTH myb-type" evidence="8">
    <location>
        <begin position="109"/>
        <end position="163"/>
    </location>
</feature>
<dbReference type="CDD" id="cd00167">
    <property type="entry name" value="SANT"/>
    <property type="match status" value="3"/>
</dbReference>
<dbReference type="GO" id="GO:0042795">
    <property type="term" value="P:snRNA transcription by RNA polymerase II"/>
    <property type="evidence" value="ECO:0007669"/>
    <property type="project" value="TreeGrafter"/>
</dbReference>
<dbReference type="KEGG" id="asau:88174457"/>
<feature type="region of interest" description="Disordered" evidence="5">
    <location>
        <begin position="1"/>
        <end position="22"/>
    </location>
</feature>
<dbReference type="PANTHER" id="PTHR46621:SF1">
    <property type="entry name" value="SNRNA-ACTIVATING PROTEIN COMPLEX SUBUNIT 4"/>
    <property type="match status" value="1"/>
</dbReference>
<feature type="domain" description="Myb-like" evidence="6">
    <location>
        <begin position="109"/>
        <end position="159"/>
    </location>
</feature>
<dbReference type="InterPro" id="IPR017930">
    <property type="entry name" value="Myb_dom"/>
</dbReference>